<comment type="caution">
    <text evidence="1">The sequence shown here is derived from an EMBL/GenBank/DDBJ whole genome shotgun (WGS) entry which is preliminary data.</text>
</comment>
<dbReference type="SUPFAM" id="SSF46785">
    <property type="entry name" value="Winged helix' DNA-binding domain"/>
    <property type="match status" value="1"/>
</dbReference>
<protein>
    <submittedName>
        <fullName evidence="1">Transcriptional regulator</fullName>
    </submittedName>
</protein>
<dbReference type="Proteomes" id="UP000608850">
    <property type="component" value="Unassembled WGS sequence"/>
</dbReference>
<dbReference type="AlphaFoldDB" id="A0A830GDR6"/>
<proteinExistence type="predicted"/>
<dbReference type="RefSeq" id="WP_188879574.1">
    <property type="nucleotide sequence ID" value="NZ_BMOQ01000007.1"/>
</dbReference>
<gene>
    <name evidence="1" type="ORF">GCM10009021_26570</name>
</gene>
<name>A0A830GDR6_9EURY</name>
<accession>A0A830GDR6</accession>
<keyword evidence="2" id="KW-1185">Reference proteome</keyword>
<dbReference type="OrthoDB" id="325082at2157"/>
<evidence type="ECO:0000313" key="2">
    <source>
        <dbReference type="Proteomes" id="UP000608850"/>
    </source>
</evidence>
<dbReference type="EMBL" id="BMOQ01000007">
    <property type="protein sequence ID" value="GGN23617.1"/>
    <property type="molecule type" value="Genomic_DNA"/>
</dbReference>
<dbReference type="InterPro" id="IPR036390">
    <property type="entry name" value="WH_DNA-bd_sf"/>
</dbReference>
<sequence>MNDNTHSDDPEADAENYPSTLRITVGGMDDVFDRAIDQAGSEGVADEAVRTFESVAEIRKLLTDRRLAVMRAIMTETPDSISDLADRLDRNYADVHADVQVLANQHIVYFEQDGRAKRPIIPYERIHLDIEVVGEPGSERAHA</sequence>
<reference evidence="1 2" key="1">
    <citation type="journal article" date="2019" name="Int. J. Syst. Evol. Microbiol.">
        <title>The Global Catalogue of Microorganisms (GCM) 10K type strain sequencing project: providing services to taxonomists for standard genome sequencing and annotation.</title>
        <authorList>
            <consortium name="The Broad Institute Genomics Platform"/>
            <consortium name="The Broad Institute Genome Sequencing Center for Infectious Disease"/>
            <person name="Wu L."/>
            <person name="Ma J."/>
        </authorList>
    </citation>
    <scope>NUCLEOTIDE SEQUENCE [LARGE SCALE GENOMIC DNA]</scope>
    <source>
        <strain evidence="1 2">JCM 16331</strain>
    </source>
</reference>
<dbReference type="Pfam" id="PF25212">
    <property type="entry name" value="HVO_A0114"/>
    <property type="match status" value="1"/>
</dbReference>
<evidence type="ECO:0000313" key="1">
    <source>
        <dbReference type="EMBL" id="GGN23617.1"/>
    </source>
</evidence>
<organism evidence="1 2">
    <name type="scientific">Halarchaeum nitratireducens</name>
    <dbReference type="NCBI Taxonomy" id="489913"/>
    <lineage>
        <taxon>Archaea</taxon>
        <taxon>Methanobacteriati</taxon>
        <taxon>Methanobacteriota</taxon>
        <taxon>Stenosarchaea group</taxon>
        <taxon>Halobacteria</taxon>
        <taxon>Halobacteriales</taxon>
        <taxon>Halobacteriaceae</taxon>
    </lineage>
</organism>